<evidence type="ECO:0000313" key="2">
    <source>
        <dbReference type="EMBL" id="CAE8595522.1"/>
    </source>
</evidence>
<proteinExistence type="predicted"/>
<protein>
    <submittedName>
        <fullName evidence="2">Uncharacterized protein</fullName>
    </submittedName>
</protein>
<dbReference type="AlphaFoldDB" id="A0A813ED39"/>
<sequence length="303" mass="32658">MTIAATRPVLPPAAGALQALACRAGPCDAVAPPRSAANGVHQGKPSSAQKLASATCVTTCLLLAARRVAVSGRRQRLTSRRAEPPRLPIRPRGKHVDPDAFTALDIEEPKRQMISAREVKEQDDSIVKGASAWKGGAGREVKAKRSLSKDDDDAITAMDFEEQSSMSAHQMMKGDRKLSSVKEAIAKVANEEVDEETLARLVEMAPEARADLIDGMTRKAFLLMDAGDFKEAKVLLDRAGAIGLAFQRLTLVAEGKPIPPPRPSEKVQSEAEILAAMRRDLHHEDFVGIFGAQAKWAHFIGGF</sequence>
<accession>A0A813ED39</accession>
<name>A0A813ED39_POLGL</name>
<feature type="region of interest" description="Disordered" evidence="1">
    <location>
        <begin position="73"/>
        <end position="97"/>
    </location>
</feature>
<dbReference type="Proteomes" id="UP000654075">
    <property type="component" value="Unassembled WGS sequence"/>
</dbReference>
<evidence type="ECO:0000256" key="1">
    <source>
        <dbReference type="SAM" id="MobiDB-lite"/>
    </source>
</evidence>
<evidence type="ECO:0000313" key="3">
    <source>
        <dbReference type="Proteomes" id="UP000654075"/>
    </source>
</evidence>
<dbReference type="EMBL" id="CAJNNV010007904">
    <property type="protein sequence ID" value="CAE8595522.1"/>
    <property type="molecule type" value="Genomic_DNA"/>
</dbReference>
<comment type="caution">
    <text evidence="2">The sequence shown here is derived from an EMBL/GenBank/DDBJ whole genome shotgun (WGS) entry which is preliminary data.</text>
</comment>
<dbReference type="OrthoDB" id="419764at2759"/>
<reference evidence="2" key="1">
    <citation type="submission" date="2021-02" db="EMBL/GenBank/DDBJ databases">
        <authorList>
            <person name="Dougan E. K."/>
            <person name="Rhodes N."/>
            <person name="Thang M."/>
            <person name="Chan C."/>
        </authorList>
    </citation>
    <scope>NUCLEOTIDE SEQUENCE</scope>
</reference>
<organism evidence="2 3">
    <name type="scientific">Polarella glacialis</name>
    <name type="common">Dinoflagellate</name>
    <dbReference type="NCBI Taxonomy" id="89957"/>
    <lineage>
        <taxon>Eukaryota</taxon>
        <taxon>Sar</taxon>
        <taxon>Alveolata</taxon>
        <taxon>Dinophyceae</taxon>
        <taxon>Suessiales</taxon>
        <taxon>Suessiaceae</taxon>
        <taxon>Polarella</taxon>
    </lineage>
</organism>
<gene>
    <name evidence="2" type="ORF">PGLA1383_LOCUS14032</name>
</gene>
<keyword evidence="3" id="KW-1185">Reference proteome</keyword>